<sequence>MSLYGLATVVVLVVLFLANAIRVLNEYERGVVFRLGRVIAAKGPGLILLIPVIDRMQKVSLRLVAADVPAQDVITRDNVSVKVNAVIYFRVVDPVKAVISVENYLYATSQLAQTTLRSVCGQAELDELLAEREKINAHLQDILDRHTDPWGIKVTVVELKHIDLPQEMQRAMARQAEAERERRAKVIHAEGEFQAANRLREAAQIIQESPMAMQLRYLQTLREIASENNSTTIFPVPIDLIRPFLSDPGTMTAKAKKESDNG</sequence>
<evidence type="ECO:0000313" key="5">
    <source>
        <dbReference type="Proteomes" id="UP000276223"/>
    </source>
</evidence>
<dbReference type="Proteomes" id="UP000276223">
    <property type="component" value="Unassembled WGS sequence"/>
</dbReference>
<dbReference type="Gene3D" id="6.10.250.2090">
    <property type="match status" value="1"/>
</dbReference>
<proteinExistence type="inferred from homology"/>
<dbReference type="EMBL" id="RJVA01000009">
    <property type="protein sequence ID" value="ROR03109.1"/>
    <property type="molecule type" value="Genomic_DNA"/>
</dbReference>
<dbReference type="GO" id="GO:0098552">
    <property type="term" value="C:side of membrane"/>
    <property type="evidence" value="ECO:0007669"/>
    <property type="project" value="UniProtKB-ARBA"/>
</dbReference>
<dbReference type="InterPro" id="IPR001107">
    <property type="entry name" value="Band_7"/>
</dbReference>
<feature type="domain" description="Band 7" evidence="3">
    <location>
        <begin position="19"/>
        <end position="176"/>
    </location>
</feature>
<name>A0A3N1VM34_9BACT</name>
<protein>
    <submittedName>
        <fullName evidence="4">SPFH domain-containing protein</fullName>
    </submittedName>
</protein>
<evidence type="ECO:0000259" key="3">
    <source>
        <dbReference type="SMART" id="SM00244"/>
    </source>
</evidence>
<evidence type="ECO:0000256" key="1">
    <source>
        <dbReference type="ARBA" id="ARBA00004167"/>
    </source>
</evidence>
<reference evidence="4 5" key="1">
    <citation type="submission" date="2018-11" db="EMBL/GenBank/DDBJ databases">
        <title>Genomic Encyclopedia of Type Strains, Phase IV (KMG-IV): sequencing the most valuable type-strain genomes for metagenomic binning, comparative biology and taxonomic classification.</title>
        <authorList>
            <person name="Goeker M."/>
        </authorList>
    </citation>
    <scope>NUCLEOTIDE SEQUENCE [LARGE SCALE GENOMIC DNA]</scope>
    <source>
        <strain evidence="4 5">DSM 22027</strain>
    </source>
</reference>
<gene>
    <name evidence="4" type="ORF">EDC27_0365</name>
</gene>
<dbReference type="PANTHER" id="PTHR10264">
    <property type="entry name" value="BAND 7 PROTEIN-RELATED"/>
    <property type="match status" value="1"/>
</dbReference>
<dbReference type="Pfam" id="PF01145">
    <property type="entry name" value="Band_7"/>
    <property type="match status" value="1"/>
</dbReference>
<dbReference type="GO" id="GO:0005886">
    <property type="term" value="C:plasma membrane"/>
    <property type="evidence" value="ECO:0007669"/>
    <property type="project" value="InterPro"/>
</dbReference>
<dbReference type="InterPro" id="IPR043202">
    <property type="entry name" value="Band-7_stomatin-like"/>
</dbReference>
<organism evidence="4 5">
    <name type="scientific">Desulfosoma caldarium</name>
    <dbReference type="NCBI Taxonomy" id="610254"/>
    <lineage>
        <taxon>Bacteria</taxon>
        <taxon>Pseudomonadati</taxon>
        <taxon>Thermodesulfobacteriota</taxon>
        <taxon>Syntrophobacteria</taxon>
        <taxon>Syntrophobacterales</taxon>
        <taxon>Syntrophobacteraceae</taxon>
        <taxon>Desulfosoma</taxon>
    </lineage>
</organism>
<comment type="subcellular location">
    <subcellularLocation>
        <location evidence="1">Membrane</location>
        <topology evidence="1">Single-pass membrane protein</topology>
    </subcellularLocation>
</comment>
<dbReference type="Gene3D" id="3.30.479.30">
    <property type="entry name" value="Band 7 domain"/>
    <property type="match status" value="1"/>
</dbReference>
<dbReference type="InterPro" id="IPR001972">
    <property type="entry name" value="Stomatin_HflK_fam"/>
</dbReference>
<comment type="similarity">
    <text evidence="2">Belongs to the band 7/mec-2 family.</text>
</comment>
<keyword evidence="5" id="KW-1185">Reference proteome</keyword>
<evidence type="ECO:0000256" key="2">
    <source>
        <dbReference type="ARBA" id="ARBA00008164"/>
    </source>
</evidence>
<dbReference type="RefSeq" id="WP_123289148.1">
    <property type="nucleotide sequence ID" value="NZ_RJVA01000009.1"/>
</dbReference>
<dbReference type="SUPFAM" id="SSF117892">
    <property type="entry name" value="Band 7/SPFH domain"/>
    <property type="match status" value="1"/>
</dbReference>
<dbReference type="SMART" id="SM00244">
    <property type="entry name" value="PHB"/>
    <property type="match status" value="1"/>
</dbReference>
<evidence type="ECO:0000313" key="4">
    <source>
        <dbReference type="EMBL" id="ROR03109.1"/>
    </source>
</evidence>
<comment type="caution">
    <text evidence="4">The sequence shown here is derived from an EMBL/GenBank/DDBJ whole genome shotgun (WGS) entry which is preliminary data.</text>
</comment>
<dbReference type="InterPro" id="IPR036013">
    <property type="entry name" value="Band_7/SPFH_dom_sf"/>
</dbReference>
<dbReference type="OrthoDB" id="9809197at2"/>
<dbReference type="FunFam" id="3.30.479.30:FF:000004">
    <property type="entry name" value="Putative membrane protease family, stomatin"/>
    <property type="match status" value="1"/>
</dbReference>
<dbReference type="PANTHER" id="PTHR10264:SF19">
    <property type="entry name" value="AT06885P-RELATED"/>
    <property type="match status" value="1"/>
</dbReference>
<dbReference type="AlphaFoldDB" id="A0A3N1VM34"/>
<dbReference type="CDD" id="cd08826">
    <property type="entry name" value="SPFH_eoslipins_u1"/>
    <property type="match status" value="1"/>
</dbReference>
<accession>A0A3N1VM34</accession>
<dbReference type="PRINTS" id="PR00721">
    <property type="entry name" value="STOMATIN"/>
</dbReference>